<keyword evidence="2" id="KW-1185">Reference proteome</keyword>
<protein>
    <submittedName>
        <fullName evidence="1">RING-H2 finger protein ATL22</fullName>
    </submittedName>
</protein>
<dbReference type="Proteomes" id="UP000829398">
    <property type="component" value="Chromosome 3"/>
</dbReference>
<organism evidence="1 2">
    <name type="scientific">Citrus sinensis</name>
    <name type="common">Sweet orange</name>
    <name type="synonym">Citrus aurantium var. sinensis</name>
    <dbReference type="NCBI Taxonomy" id="2711"/>
    <lineage>
        <taxon>Eukaryota</taxon>
        <taxon>Viridiplantae</taxon>
        <taxon>Streptophyta</taxon>
        <taxon>Embryophyta</taxon>
        <taxon>Tracheophyta</taxon>
        <taxon>Spermatophyta</taxon>
        <taxon>Magnoliopsida</taxon>
        <taxon>eudicotyledons</taxon>
        <taxon>Gunneridae</taxon>
        <taxon>Pentapetalae</taxon>
        <taxon>rosids</taxon>
        <taxon>malvids</taxon>
        <taxon>Sapindales</taxon>
        <taxon>Rutaceae</taxon>
        <taxon>Aurantioideae</taxon>
        <taxon>Citrus</taxon>
    </lineage>
</organism>
<dbReference type="EMBL" id="CM039172">
    <property type="protein sequence ID" value="KAH9777096.1"/>
    <property type="molecule type" value="Genomic_DNA"/>
</dbReference>
<sequence length="220" mass="24403">MAALLFFILFATSTHVKTHASSENCPTVRCGHNTPDIHFPFWVKGQQSQRCGSAGFELVCKENTTMIHLPSYGNLIVKSISYKTKKVDLIDPGNCVHGVFLNLNLSLSRFRYYYVVKNYTFLNCSARLPPSFAEVPCLSGPRHHFYNVKYSSAVPVPSSCRAVKTLAIPFAYSPYISDNSFGLGLTWDSPRCEECEAKGGKTSFLPEAQFLNIAQDGGLL</sequence>
<evidence type="ECO:0000313" key="1">
    <source>
        <dbReference type="EMBL" id="KAH9777096.1"/>
    </source>
</evidence>
<evidence type="ECO:0000313" key="2">
    <source>
        <dbReference type="Proteomes" id="UP000829398"/>
    </source>
</evidence>
<proteinExistence type="predicted"/>
<reference evidence="2" key="1">
    <citation type="journal article" date="2023" name="Hortic. Res.">
        <title>A chromosome-level phased genome enabling allele-level studies in sweet orange: a case study on citrus Huanglongbing tolerance.</title>
        <authorList>
            <person name="Wu B."/>
            <person name="Yu Q."/>
            <person name="Deng Z."/>
            <person name="Duan Y."/>
            <person name="Luo F."/>
            <person name="Gmitter F. Jr."/>
        </authorList>
    </citation>
    <scope>NUCLEOTIDE SEQUENCE [LARGE SCALE GENOMIC DNA]</scope>
    <source>
        <strain evidence="2">cv. Valencia</strain>
    </source>
</reference>
<accession>A0ACB8LUX1</accession>
<name>A0ACB8LUX1_CITSI</name>
<comment type="caution">
    <text evidence="1">The sequence shown here is derived from an EMBL/GenBank/DDBJ whole genome shotgun (WGS) entry which is preliminary data.</text>
</comment>
<gene>
    <name evidence="1" type="ORF">KPL71_006914</name>
</gene>